<evidence type="ECO:0000256" key="4">
    <source>
        <dbReference type="ARBA" id="ARBA00023128"/>
    </source>
</evidence>
<dbReference type="InterPro" id="IPR010591">
    <property type="entry name" value="ATP11"/>
</dbReference>
<evidence type="ECO:0000256" key="5">
    <source>
        <dbReference type="SAM" id="MobiDB-lite"/>
    </source>
</evidence>
<dbReference type="OrthoDB" id="16535at2759"/>
<protein>
    <submittedName>
        <fullName evidence="6">ATP11 protein-domain-containing protein</fullName>
    </submittedName>
</protein>
<reference evidence="6 7" key="1">
    <citation type="submission" date="2016-07" db="EMBL/GenBank/DDBJ databases">
        <title>Pervasive Adenine N6-methylation of Active Genes in Fungi.</title>
        <authorList>
            <consortium name="DOE Joint Genome Institute"/>
            <person name="Mondo S.J."/>
            <person name="Dannebaum R.O."/>
            <person name="Kuo R.C."/>
            <person name="Labutti K."/>
            <person name="Haridas S."/>
            <person name="Kuo A."/>
            <person name="Salamov A."/>
            <person name="Ahrendt S.R."/>
            <person name="Lipzen A."/>
            <person name="Sullivan W."/>
            <person name="Andreopoulos W.B."/>
            <person name="Clum A."/>
            <person name="Lindquist E."/>
            <person name="Daum C."/>
            <person name="Ramamoorthy G.K."/>
            <person name="Gryganskyi A."/>
            <person name="Culley D."/>
            <person name="Magnuson J.K."/>
            <person name="James T.Y."/>
            <person name="O'Malley M.A."/>
            <person name="Stajich J.E."/>
            <person name="Spatafora J.W."/>
            <person name="Visel A."/>
            <person name="Grigoriev I.V."/>
        </authorList>
    </citation>
    <scope>NUCLEOTIDE SEQUENCE [LARGE SCALE GENOMIC DNA]</scope>
    <source>
        <strain evidence="6 7">68-887.2</strain>
    </source>
</reference>
<feature type="region of interest" description="Disordered" evidence="5">
    <location>
        <begin position="125"/>
        <end position="152"/>
    </location>
</feature>
<dbReference type="PANTHER" id="PTHR13126">
    <property type="entry name" value="CHAPERONE ATP11"/>
    <property type="match status" value="1"/>
</dbReference>
<dbReference type="PANTHER" id="PTHR13126:SF0">
    <property type="entry name" value="ATP SYNTHASE MITOCHONDRIAL F1 COMPLEX ASSEMBLY FACTOR 1"/>
    <property type="match status" value="1"/>
</dbReference>
<dbReference type="STRING" id="71784.A0A1Y2BE60"/>
<comment type="similarity">
    <text evidence="2">Belongs to the ATP11 family.</text>
</comment>
<organism evidence="6 7">
    <name type="scientific">Naematelia encephala</name>
    <dbReference type="NCBI Taxonomy" id="71784"/>
    <lineage>
        <taxon>Eukaryota</taxon>
        <taxon>Fungi</taxon>
        <taxon>Dikarya</taxon>
        <taxon>Basidiomycota</taxon>
        <taxon>Agaricomycotina</taxon>
        <taxon>Tremellomycetes</taxon>
        <taxon>Tremellales</taxon>
        <taxon>Naemateliaceae</taxon>
        <taxon>Naematelia</taxon>
    </lineage>
</organism>
<keyword evidence="3" id="KW-0809">Transit peptide</keyword>
<dbReference type="GO" id="GO:0005739">
    <property type="term" value="C:mitochondrion"/>
    <property type="evidence" value="ECO:0007669"/>
    <property type="project" value="UniProtKB-SubCell"/>
</dbReference>
<name>A0A1Y2BE60_9TREE</name>
<evidence type="ECO:0000313" key="7">
    <source>
        <dbReference type="Proteomes" id="UP000193986"/>
    </source>
</evidence>
<feature type="compositionally biased region" description="Basic and acidic residues" evidence="5">
    <location>
        <begin position="125"/>
        <end position="142"/>
    </location>
</feature>
<keyword evidence="7" id="KW-1185">Reference proteome</keyword>
<comment type="subcellular location">
    <subcellularLocation>
        <location evidence="1">Mitochondrion</location>
    </subcellularLocation>
</comment>
<dbReference type="Proteomes" id="UP000193986">
    <property type="component" value="Unassembled WGS sequence"/>
</dbReference>
<dbReference type="GO" id="GO:0033615">
    <property type="term" value="P:mitochondrial proton-transporting ATP synthase complex assembly"/>
    <property type="evidence" value="ECO:0007669"/>
    <property type="project" value="TreeGrafter"/>
</dbReference>
<dbReference type="AlphaFoldDB" id="A0A1Y2BE60"/>
<gene>
    <name evidence="6" type="ORF">BCR39DRAFT_564072</name>
</gene>
<dbReference type="EMBL" id="MCFC01000007">
    <property type="protein sequence ID" value="ORY33123.1"/>
    <property type="molecule type" value="Genomic_DNA"/>
</dbReference>
<comment type="caution">
    <text evidence="6">The sequence shown here is derived from an EMBL/GenBank/DDBJ whole genome shotgun (WGS) entry which is preliminary data.</text>
</comment>
<evidence type="ECO:0000256" key="2">
    <source>
        <dbReference type="ARBA" id="ARBA00009116"/>
    </source>
</evidence>
<accession>A0A1Y2BE60</accession>
<evidence type="ECO:0000313" key="6">
    <source>
        <dbReference type="EMBL" id="ORY33123.1"/>
    </source>
</evidence>
<keyword evidence="4" id="KW-0496">Mitochondrion</keyword>
<evidence type="ECO:0000256" key="3">
    <source>
        <dbReference type="ARBA" id="ARBA00022946"/>
    </source>
</evidence>
<dbReference type="InParanoid" id="A0A1Y2BE60"/>
<proteinExistence type="inferred from homology"/>
<sequence>MAAILHVSPVRAAALPPWRIACRGSTSQLVTRALSTTVVRTNALAELDKQLNPRDLIEQKRRQYEAKYGDKLKKKVEAEGVRDIEALKAKVMAPSIKQALKAKAAAQQYKEDKFKAEEARLKLKAEESQSKLKAEPSPEASRKQQAQGDRSGIKPLSSILNLPLLHLTPHDANAISKIWTAYHTTHPTLSSSFLSASLSADIYNSMLKLARENPFFVLPLPRPSSSDSDKKVQTDEYEMFYLQWLFHPTPTSSSPPTDSPPPLTSSVIFTPLEEFKTAGEWAQPYLVLTHYPDLANSHNVVLMRGEITAATAAGPAGSTDNPGFLLAQQQAQLLALALQRFYCANISPHAEKENDMAERIQRAEALKGFREKPAEWDWTKLVSMAYGGLV</sequence>
<evidence type="ECO:0000256" key="1">
    <source>
        <dbReference type="ARBA" id="ARBA00004173"/>
    </source>
</evidence>
<dbReference type="Pfam" id="PF06644">
    <property type="entry name" value="ATP11"/>
    <property type="match status" value="1"/>
</dbReference>